<proteinExistence type="predicted"/>
<dbReference type="SUPFAM" id="SSF56112">
    <property type="entry name" value="Protein kinase-like (PK-like)"/>
    <property type="match status" value="1"/>
</dbReference>
<dbReference type="AlphaFoldDB" id="A0A8H5FEI5"/>
<dbReference type="Gene3D" id="1.10.510.10">
    <property type="entry name" value="Transferase(Phosphotransferase) domain 1"/>
    <property type="match status" value="1"/>
</dbReference>
<dbReference type="PANTHER" id="PTHR38248:SF2">
    <property type="entry name" value="FUNK1 11"/>
    <property type="match status" value="1"/>
</dbReference>
<organism evidence="3 4">
    <name type="scientific">Ephemerocybe angulata</name>
    <dbReference type="NCBI Taxonomy" id="980116"/>
    <lineage>
        <taxon>Eukaryota</taxon>
        <taxon>Fungi</taxon>
        <taxon>Dikarya</taxon>
        <taxon>Basidiomycota</taxon>
        <taxon>Agaricomycotina</taxon>
        <taxon>Agaricomycetes</taxon>
        <taxon>Agaricomycetidae</taxon>
        <taxon>Agaricales</taxon>
        <taxon>Agaricineae</taxon>
        <taxon>Psathyrellaceae</taxon>
        <taxon>Ephemerocybe</taxon>
    </lineage>
</organism>
<feature type="compositionally biased region" description="Basic and acidic residues" evidence="1">
    <location>
        <begin position="752"/>
        <end position="762"/>
    </location>
</feature>
<name>A0A8H5FEI5_9AGAR</name>
<dbReference type="PANTHER" id="PTHR38248">
    <property type="entry name" value="FUNK1 6"/>
    <property type="match status" value="1"/>
</dbReference>
<evidence type="ECO:0000313" key="3">
    <source>
        <dbReference type="EMBL" id="KAF5334195.1"/>
    </source>
</evidence>
<accession>A0A8H5FEI5</accession>
<evidence type="ECO:0000256" key="1">
    <source>
        <dbReference type="SAM" id="MobiDB-lite"/>
    </source>
</evidence>
<dbReference type="InterPro" id="IPR011009">
    <property type="entry name" value="Kinase-like_dom_sf"/>
</dbReference>
<dbReference type="Proteomes" id="UP000541558">
    <property type="component" value="Unassembled WGS sequence"/>
</dbReference>
<feature type="region of interest" description="Disordered" evidence="1">
    <location>
        <begin position="749"/>
        <end position="829"/>
    </location>
</feature>
<feature type="domain" description="Fungal-type protein kinase" evidence="2">
    <location>
        <begin position="173"/>
        <end position="635"/>
    </location>
</feature>
<evidence type="ECO:0000259" key="2">
    <source>
        <dbReference type="Pfam" id="PF17667"/>
    </source>
</evidence>
<sequence length="829" mass="92573">MDSRIADAMAQDLRHCEAQDFITHYLPTPKEGLVDKVLDSLLAGGVKEPSRTNYTTERSSNCPPIQSPYTFGDLSENSSGAFISKVSESHFERIVGVGERIREVLVQEANLSKSGLSEPLESASCNPHPSQARLHSTPDRRFSFGTAVGDFKVNAFLLEGVLCPHDSGSKLPTHRILVPQFEIARKATKADVRQNRDKLFAAVNSIMNGDARRDFVYGITNEDDRVSLWYFSRTHSVKSSSFSFVKDPDQLVRVLVSLLSASEEDLGLNPNIALYPKKNAHPGFIYRFPGDSASSSRFFKTTGVVQEASSETLSCGTTRVWKAIEVANFEGKALADNLTPKEIIIKDVWIDGPADTEKQIQDKVFKSIDDFVGGPQPWRDHPCLAKFPPSRLDDLETLITNKKYQERFLRIRGRFEGPLSKSVAKDTWASPSIFTQAPVEAVSMSPLKTQRNRSKYQSTSASQVAPVPKSALQFKMSGEIHTEFAPKKRCFFYFDEVCTRVSHVPTFGDAVDILRQASAVLILMFCAGWIHRDISTGNVLAMKESDGKWLLKLADLEYAKEFPSPGQKARGDWKTGTPYFMATELQRGRYLQPQKTLELIEPDSETQTGAAAQLHDVVHNLQHDLESLWWIGFYIGAVKIGHQASELWCRKNAVFQPVIEKNPDAPRHQIMLEGFPEELDAALHPGLTEFMAHWKTLRNNMVVLYQQRSADKVTDKGTYAVIAWHFLKYLGFLEKSRNKWGPIQLVELPGSDESKKRGREEDGAGQAKGVKRGSNQQEDTDDGPSVKRPRVATPTPLQANEEGGDLFRIPKARPTRGGPSSTKSRRSGK</sequence>
<evidence type="ECO:0000313" key="4">
    <source>
        <dbReference type="Proteomes" id="UP000541558"/>
    </source>
</evidence>
<dbReference type="Pfam" id="PF17667">
    <property type="entry name" value="Pkinase_fungal"/>
    <property type="match status" value="1"/>
</dbReference>
<protein>
    <recommendedName>
        <fullName evidence="2">Fungal-type protein kinase domain-containing protein</fullName>
    </recommendedName>
</protein>
<dbReference type="EMBL" id="JAACJK010000075">
    <property type="protein sequence ID" value="KAF5334195.1"/>
    <property type="molecule type" value="Genomic_DNA"/>
</dbReference>
<keyword evidence="4" id="KW-1185">Reference proteome</keyword>
<dbReference type="InterPro" id="IPR040976">
    <property type="entry name" value="Pkinase_fungal"/>
</dbReference>
<dbReference type="OrthoDB" id="3271139at2759"/>
<comment type="caution">
    <text evidence="3">The sequence shown here is derived from an EMBL/GenBank/DDBJ whole genome shotgun (WGS) entry which is preliminary data.</text>
</comment>
<reference evidence="3 4" key="1">
    <citation type="journal article" date="2020" name="ISME J.">
        <title>Uncovering the hidden diversity of litter-decomposition mechanisms in mushroom-forming fungi.</title>
        <authorList>
            <person name="Floudas D."/>
            <person name="Bentzer J."/>
            <person name="Ahren D."/>
            <person name="Johansson T."/>
            <person name="Persson P."/>
            <person name="Tunlid A."/>
        </authorList>
    </citation>
    <scope>NUCLEOTIDE SEQUENCE [LARGE SCALE GENOMIC DNA]</scope>
    <source>
        <strain evidence="3 4">CBS 175.51</strain>
    </source>
</reference>
<gene>
    <name evidence="3" type="ORF">D9611_014507</name>
</gene>